<dbReference type="InterPro" id="IPR001466">
    <property type="entry name" value="Beta-lactam-related"/>
</dbReference>
<dbReference type="RefSeq" id="WP_184335807.1">
    <property type="nucleotide sequence ID" value="NZ_JACHHZ010000007.1"/>
</dbReference>
<evidence type="ECO:0000256" key="1">
    <source>
        <dbReference type="SAM" id="SignalP"/>
    </source>
</evidence>
<feature type="chain" id="PRO_5032591174" evidence="1">
    <location>
        <begin position="27"/>
        <end position="389"/>
    </location>
</feature>
<feature type="domain" description="Beta-lactamase-related" evidence="2">
    <location>
        <begin position="87"/>
        <end position="371"/>
    </location>
</feature>
<dbReference type="PANTHER" id="PTHR43283:SF14">
    <property type="entry name" value="BLL8153 PROTEIN"/>
    <property type="match status" value="1"/>
</dbReference>
<comment type="caution">
    <text evidence="3">The sequence shown here is derived from an EMBL/GenBank/DDBJ whole genome shotgun (WGS) entry which is preliminary data.</text>
</comment>
<dbReference type="PROSITE" id="PS51257">
    <property type="entry name" value="PROKAR_LIPOPROTEIN"/>
    <property type="match status" value="1"/>
</dbReference>
<organism evidence="3 4">
    <name type="scientific">Povalibacter uvarum</name>
    <dbReference type="NCBI Taxonomy" id="732238"/>
    <lineage>
        <taxon>Bacteria</taxon>
        <taxon>Pseudomonadati</taxon>
        <taxon>Pseudomonadota</taxon>
        <taxon>Gammaproteobacteria</taxon>
        <taxon>Steroidobacterales</taxon>
        <taxon>Steroidobacteraceae</taxon>
        <taxon>Povalibacter</taxon>
    </lineage>
</organism>
<accession>A0A841HWY3</accession>
<protein>
    <submittedName>
        <fullName evidence="3">CubicO group peptidase (Beta-lactamase class C family)</fullName>
    </submittedName>
</protein>
<dbReference type="EMBL" id="JACHHZ010000007">
    <property type="protein sequence ID" value="MBB6096428.1"/>
    <property type="molecule type" value="Genomic_DNA"/>
</dbReference>
<feature type="signal peptide" evidence="1">
    <location>
        <begin position="1"/>
        <end position="26"/>
    </location>
</feature>
<dbReference type="Proteomes" id="UP000588068">
    <property type="component" value="Unassembled WGS sequence"/>
</dbReference>
<keyword evidence="4" id="KW-1185">Reference proteome</keyword>
<dbReference type="SUPFAM" id="SSF56601">
    <property type="entry name" value="beta-lactamase/transpeptidase-like"/>
    <property type="match status" value="1"/>
</dbReference>
<keyword evidence="1" id="KW-0732">Signal</keyword>
<name>A0A841HWY3_9GAMM</name>
<evidence type="ECO:0000313" key="4">
    <source>
        <dbReference type="Proteomes" id="UP000588068"/>
    </source>
</evidence>
<gene>
    <name evidence="3" type="ORF">HNQ60_005350</name>
</gene>
<dbReference type="InterPro" id="IPR012338">
    <property type="entry name" value="Beta-lactam/transpept-like"/>
</dbReference>
<dbReference type="Gene3D" id="3.40.710.10">
    <property type="entry name" value="DD-peptidase/beta-lactamase superfamily"/>
    <property type="match status" value="1"/>
</dbReference>
<evidence type="ECO:0000313" key="3">
    <source>
        <dbReference type="EMBL" id="MBB6096428.1"/>
    </source>
</evidence>
<dbReference type="PANTHER" id="PTHR43283">
    <property type="entry name" value="BETA-LACTAMASE-RELATED"/>
    <property type="match status" value="1"/>
</dbReference>
<proteinExistence type="predicted"/>
<reference evidence="3 4" key="1">
    <citation type="submission" date="2020-08" db="EMBL/GenBank/DDBJ databases">
        <title>Genomic Encyclopedia of Type Strains, Phase IV (KMG-IV): sequencing the most valuable type-strain genomes for metagenomic binning, comparative biology and taxonomic classification.</title>
        <authorList>
            <person name="Goeker M."/>
        </authorList>
    </citation>
    <scope>NUCLEOTIDE SEQUENCE [LARGE SCALE GENOMIC DNA]</scope>
    <source>
        <strain evidence="3 4">DSM 26723</strain>
    </source>
</reference>
<dbReference type="Pfam" id="PF00144">
    <property type="entry name" value="Beta-lactamase"/>
    <property type="match status" value="1"/>
</dbReference>
<evidence type="ECO:0000259" key="2">
    <source>
        <dbReference type="Pfam" id="PF00144"/>
    </source>
</evidence>
<sequence>MLRTIVLGVVTLLAACSSAPTQQAPAGNPPSLLTLTPEQQLDIYRNIEATYSVRTAKRGTKVHPLPLAQKQIAPVITWQGKTYSEVEAFMVDARISGLLILKNGQIVLERYALGRKPEDRWTSFSVGKSVTSILLGAAIEDGYVKSLDDPVTKYIPQLKGSGYDGVNVRQLVTMTSGVKWNEDYTDPNSDVARASFWPGEPGMNPLVSYMRRLPREAEPGTKFVYKTGETDMAGILIANATGKGLAEYMSEKLWKPYGMERDAIWMVDRGGMERGGCCISMTLRDYGRVGLFMLEGGKAQGRQVVPEWYVRESTTDQVHEPAKGDYGYFWWMQGGGYSARGIFGQQVQVSPSDGLVIAINSAFPKPVDRAVGEGFAAVLEATRTALRSN</sequence>
<dbReference type="AlphaFoldDB" id="A0A841HWY3"/>
<dbReference type="InterPro" id="IPR050789">
    <property type="entry name" value="Diverse_Enzym_Activities"/>
</dbReference>